<dbReference type="EMBL" id="MG011691">
    <property type="protein sequence ID" value="AVK77608.1"/>
    <property type="molecule type" value="Genomic_DNA"/>
</dbReference>
<dbReference type="Proteomes" id="UP000249758">
    <property type="component" value="Segment"/>
</dbReference>
<name>A0A2U7UGG1_9VIRU</name>
<dbReference type="RefSeq" id="YP_009481604.1">
    <property type="nucleotide sequence ID" value="NC_037665.1"/>
</dbReference>
<protein>
    <submittedName>
        <fullName evidence="1">Uncharacterized protein</fullName>
    </submittedName>
</protein>
<sequence length="343" mass="38101">MDFNIGVAHLAPRKPHVWASEATTEIANVETADADIFARLPSLTLEEILYYHLLGEALRAATAALADKDNEDDDVTDVIVLCTWLASTHAPLHGSPEFWCAARRLKNAWPRLVRERFGIRDFGWRGVSLWPRSAGGSVTMVCGPRRQGKTTAAVRLARVLARRVRHVVCVATDTADPVSDMFSGLAIDDYELGEIRGAPFFDAFDIDRMWQTIGALVRAYAREGLLLFVDEMYWCDGGQHVDPLVKEIRDLGAHLAVTHQGYALTVDQMAHLDRVVSTCRTPDAQRQRFVQTVCTAAAVDPAALPMTGREHPGNAGVWDVYVYQRRHDGTRDVQIMPFALAPQ</sequence>
<dbReference type="KEGG" id="vg:36842063"/>
<dbReference type="InterPro" id="IPR027417">
    <property type="entry name" value="P-loop_NTPase"/>
</dbReference>
<organism evidence="1">
    <name type="scientific">Pandoravirus macleodensis</name>
    <dbReference type="NCBI Taxonomy" id="2107707"/>
    <lineage>
        <taxon>Viruses</taxon>
        <taxon>Pandoravirus</taxon>
    </lineage>
</organism>
<accession>A0A2U7UGG1</accession>
<evidence type="ECO:0000313" key="1">
    <source>
        <dbReference type="EMBL" id="AVK77608.1"/>
    </source>
</evidence>
<reference evidence="1" key="1">
    <citation type="journal article" date="2018" name="Nat. Commun.">
        <title>Diversity and evolution of the emerging Pandoraviridae family.</title>
        <authorList>
            <person name="Legendre M."/>
            <person name="Fabre E."/>
            <person name="Poirot O."/>
            <person name="Jeudy S."/>
            <person name="Lartigue A."/>
            <person name="Alempic J.M."/>
            <person name="Beucher L."/>
            <person name="Philippe N."/>
            <person name="Bertaux L."/>
            <person name="Christo-Foroux E."/>
            <person name="Labadie K."/>
            <person name="Coute Y."/>
            <person name="Abergel C."/>
            <person name="Claverie J.M."/>
        </authorList>
    </citation>
    <scope>NUCLEOTIDE SEQUENCE [LARGE SCALE GENOMIC DNA]</scope>
    <source>
        <strain evidence="1">Macleodensis</strain>
    </source>
</reference>
<dbReference type="SUPFAM" id="SSF52540">
    <property type="entry name" value="P-loop containing nucleoside triphosphate hydrolases"/>
    <property type="match status" value="1"/>
</dbReference>
<proteinExistence type="predicted"/>
<gene>
    <name evidence="1" type="ORF">pmac_cds_920</name>
</gene>
<dbReference type="GeneID" id="36842063"/>